<keyword evidence="4" id="KW-0804">Transcription</keyword>
<comment type="caution">
    <text evidence="7">The sequence shown here is derived from an EMBL/GenBank/DDBJ whole genome shotgun (WGS) entry which is preliminary data.</text>
</comment>
<dbReference type="InterPro" id="IPR036388">
    <property type="entry name" value="WH-like_DNA-bd_sf"/>
</dbReference>
<comment type="similarity">
    <text evidence="1">Belongs to the sigma-70 factor family. ECF subfamily.</text>
</comment>
<gene>
    <name evidence="7" type="ORF">GJV76_08810</name>
</gene>
<evidence type="ECO:0000259" key="6">
    <source>
        <dbReference type="Pfam" id="PF08281"/>
    </source>
</evidence>
<dbReference type="AlphaFoldDB" id="A0A6I3LI67"/>
<dbReference type="Gene3D" id="1.10.1740.10">
    <property type="match status" value="1"/>
</dbReference>
<keyword evidence="3" id="KW-0731">Sigma factor</keyword>
<evidence type="ECO:0000256" key="3">
    <source>
        <dbReference type="ARBA" id="ARBA00023082"/>
    </source>
</evidence>
<evidence type="ECO:0000259" key="5">
    <source>
        <dbReference type="Pfam" id="PF04542"/>
    </source>
</evidence>
<dbReference type="GO" id="GO:0006352">
    <property type="term" value="P:DNA-templated transcription initiation"/>
    <property type="evidence" value="ECO:0007669"/>
    <property type="project" value="InterPro"/>
</dbReference>
<keyword evidence="2" id="KW-0805">Transcription regulation</keyword>
<dbReference type="NCBIfam" id="TIGR02937">
    <property type="entry name" value="sigma70-ECF"/>
    <property type="match status" value="1"/>
</dbReference>
<evidence type="ECO:0000313" key="7">
    <source>
        <dbReference type="EMBL" id="MTG98228.1"/>
    </source>
</evidence>
<dbReference type="Gene3D" id="1.10.10.10">
    <property type="entry name" value="Winged helix-like DNA-binding domain superfamily/Winged helix DNA-binding domain"/>
    <property type="match status" value="1"/>
</dbReference>
<dbReference type="GO" id="GO:0003677">
    <property type="term" value="F:DNA binding"/>
    <property type="evidence" value="ECO:0007669"/>
    <property type="project" value="InterPro"/>
</dbReference>
<name>A0A6I3LI67_9FLAO</name>
<keyword evidence="8" id="KW-1185">Reference proteome</keyword>
<dbReference type="OrthoDB" id="1056775at2"/>
<reference evidence="7 8" key="1">
    <citation type="submission" date="2019-11" db="EMBL/GenBank/DDBJ databases">
        <title>Genome of Strain BIT-d1.</title>
        <authorList>
            <person name="Yang Y."/>
        </authorList>
    </citation>
    <scope>NUCLEOTIDE SEQUENCE [LARGE SCALE GENOMIC DNA]</scope>
    <source>
        <strain evidence="7 8">BIT-d1</strain>
    </source>
</reference>
<dbReference type="InterPro" id="IPR013324">
    <property type="entry name" value="RNA_pol_sigma_r3/r4-like"/>
</dbReference>
<dbReference type="SUPFAM" id="SSF88659">
    <property type="entry name" value="Sigma3 and sigma4 domains of RNA polymerase sigma factors"/>
    <property type="match status" value="1"/>
</dbReference>
<feature type="domain" description="RNA polymerase sigma-70 region 2" evidence="5">
    <location>
        <begin position="29"/>
        <end position="94"/>
    </location>
</feature>
<evidence type="ECO:0000256" key="2">
    <source>
        <dbReference type="ARBA" id="ARBA00023015"/>
    </source>
</evidence>
<dbReference type="Proteomes" id="UP000438760">
    <property type="component" value="Unassembled WGS sequence"/>
</dbReference>
<organism evidence="7 8">
    <name type="scientific">Myroides albus</name>
    <dbReference type="NCBI Taxonomy" id="2562892"/>
    <lineage>
        <taxon>Bacteria</taxon>
        <taxon>Pseudomonadati</taxon>
        <taxon>Bacteroidota</taxon>
        <taxon>Flavobacteriia</taxon>
        <taxon>Flavobacteriales</taxon>
        <taxon>Flavobacteriaceae</taxon>
        <taxon>Myroides</taxon>
    </lineage>
</organism>
<dbReference type="RefSeq" id="WP_155092253.1">
    <property type="nucleotide sequence ID" value="NZ_WMJX01000015.1"/>
</dbReference>
<dbReference type="SUPFAM" id="SSF88946">
    <property type="entry name" value="Sigma2 domain of RNA polymerase sigma factors"/>
    <property type="match status" value="1"/>
</dbReference>
<dbReference type="InterPro" id="IPR039425">
    <property type="entry name" value="RNA_pol_sigma-70-like"/>
</dbReference>
<dbReference type="EMBL" id="WMJX01000015">
    <property type="protein sequence ID" value="MTG98228.1"/>
    <property type="molecule type" value="Genomic_DNA"/>
</dbReference>
<protein>
    <submittedName>
        <fullName evidence="7">Sigma-70 family RNA polymerase sigma factor</fullName>
    </submittedName>
</protein>
<proteinExistence type="inferred from homology"/>
<dbReference type="GO" id="GO:0016987">
    <property type="term" value="F:sigma factor activity"/>
    <property type="evidence" value="ECO:0007669"/>
    <property type="project" value="UniProtKB-KW"/>
</dbReference>
<feature type="domain" description="RNA polymerase sigma factor 70 region 4 type 2" evidence="6">
    <location>
        <begin position="121"/>
        <end position="171"/>
    </location>
</feature>
<evidence type="ECO:0000256" key="4">
    <source>
        <dbReference type="ARBA" id="ARBA00023163"/>
    </source>
</evidence>
<dbReference type="InterPro" id="IPR013325">
    <property type="entry name" value="RNA_pol_sigma_r2"/>
</dbReference>
<dbReference type="PANTHER" id="PTHR43133:SF46">
    <property type="entry name" value="RNA POLYMERASE SIGMA-70 FACTOR ECF SUBFAMILY"/>
    <property type="match status" value="1"/>
</dbReference>
<dbReference type="Pfam" id="PF08281">
    <property type="entry name" value="Sigma70_r4_2"/>
    <property type="match status" value="1"/>
</dbReference>
<dbReference type="PANTHER" id="PTHR43133">
    <property type="entry name" value="RNA POLYMERASE ECF-TYPE SIGMA FACTO"/>
    <property type="match status" value="1"/>
</dbReference>
<dbReference type="InterPro" id="IPR014284">
    <property type="entry name" value="RNA_pol_sigma-70_dom"/>
</dbReference>
<evidence type="ECO:0000256" key="1">
    <source>
        <dbReference type="ARBA" id="ARBA00010641"/>
    </source>
</evidence>
<dbReference type="InterPro" id="IPR007627">
    <property type="entry name" value="RNA_pol_sigma70_r2"/>
</dbReference>
<dbReference type="InterPro" id="IPR013249">
    <property type="entry name" value="RNA_pol_sigma70_r4_t2"/>
</dbReference>
<dbReference type="Pfam" id="PF04542">
    <property type="entry name" value="Sigma70_r2"/>
    <property type="match status" value="1"/>
</dbReference>
<sequence>MLTEDQERLLVDRLGKKEQSAWKEFYDFYSNSLTYACMRYLDKQDDVEDVLQESFVKMYYAIGSFDYRGKGALQAWSTRIVVNEALKFIRKEKKHQVIYNQDNIVDIADEDEPEFDGLSQEEIFAMIRELPEGYRTVFNLYVFEQKSHKEIGHLLGIAENSSASQFHRAKSILSQRIREFKKLKVAL</sequence>
<evidence type="ECO:0000313" key="8">
    <source>
        <dbReference type="Proteomes" id="UP000438760"/>
    </source>
</evidence>
<accession>A0A6I3LI67</accession>